<gene>
    <name evidence="4" type="ORF">BN85309970</name>
</gene>
<feature type="repeat" description="ANK" evidence="3">
    <location>
        <begin position="95"/>
        <end position="127"/>
    </location>
</feature>
<feature type="repeat" description="ANK" evidence="3">
    <location>
        <begin position="195"/>
        <end position="227"/>
    </location>
</feature>
<name>U4KRS6_9MOLU</name>
<dbReference type="PANTHER" id="PTHR24123:SF33">
    <property type="entry name" value="PROTEIN HOS4"/>
    <property type="match status" value="1"/>
</dbReference>
<evidence type="ECO:0000313" key="4">
    <source>
        <dbReference type="EMBL" id="CCV66018.1"/>
    </source>
</evidence>
<dbReference type="InterPro" id="IPR051165">
    <property type="entry name" value="Multifunctional_ANK_Repeat"/>
</dbReference>
<evidence type="ECO:0000313" key="5">
    <source>
        <dbReference type="Proteomes" id="UP000032737"/>
    </source>
</evidence>
<dbReference type="InterPro" id="IPR002110">
    <property type="entry name" value="Ankyrin_rpt"/>
</dbReference>
<dbReference type="PANTHER" id="PTHR24123">
    <property type="entry name" value="ANKYRIN REPEAT-CONTAINING"/>
    <property type="match status" value="1"/>
</dbReference>
<protein>
    <submittedName>
        <fullName evidence="4">Ankyrin repeats containing protein</fullName>
    </submittedName>
</protein>
<dbReference type="RefSeq" id="WP_030004880.1">
    <property type="nucleotide sequence ID" value="NC_022549.1"/>
</dbReference>
<keyword evidence="5" id="KW-1185">Reference proteome</keyword>
<reference evidence="4 5" key="1">
    <citation type="journal article" date="2013" name="J. Mol. Microbiol. Biotechnol.">
        <title>Analysis of the Complete Genomes of Acholeplasma brassicae , A. palmae and A. laidlawii and Their Comparison to the Obligate Parasites from ' Candidatus Phytoplasma'.</title>
        <authorList>
            <person name="Kube M."/>
            <person name="Siewert C."/>
            <person name="Migdoll A.M."/>
            <person name="Duduk B."/>
            <person name="Holz S."/>
            <person name="Rabus R."/>
            <person name="Seemuller E."/>
            <person name="Mitrovic J."/>
            <person name="Muller I."/>
            <person name="Buttner C."/>
            <person name="Reinhardt R."/>
        </authorList>
    </citation>
    <scope>NUCLEOTIDE SEQUENCE [LARGE SCALE GENOMIC DNA]</scope>
    <source>
        <strain evidence="5">0502</strain>
    </source>
</reference>
<sequence>MEQAFSMAAQNNLTFFYQNPINLQIQDSRKQSLLHYAVRTSANEVIEYLLTNEIDVNVIDYMGETPLFDCVRKSKISIAKRLIRRFANVNIKNAKGELPIHIAASKADVEMMKLLVENGSNVDELTNRGESVLHYAIRSNQVEFLKYTLQLSSRFSSETDNQGNTLLHVASGYGLSNITKYLLESMHNPHLKNERLETPLFHAIKSGSIETISLLLNHGAYVNLKNRFGESISDIASQSDSIGVKELIETHLQGSLYQKNIKKYPLRYAVIKEDMDLLRTYLYQGTKDIKDEYQMNACEYASKKGLKEFIKQLKEKS</sequence>
<proteinExistence type="predicted"/>
<dbReference type="OrthoDB" id="384124at2"/>
<keyword evidence="1" id="KW-0677">Repeat</keyword>
<dbReference type="HOGENOM" id="CLU_876099_0_0_14"/>
<dbReference type="PROSITE" id="PS50088">
    <property type="entry name" value="ANK_REPEAT"/>
    <property type="match status" value="5"/>
</dbReference>
<feature type="repeat" description="ANK" evidence="3">
    <location>
        <begin position="62"/>
        <end position="94"/>
    </location>
</feature>
<keyword evidence="2 3" id="KW-0040">ANK repeat</keyword>
<evidence type="ECO:0000256" key="1">
    <source>
        <dbReference type="ARBA" id="ARBA00022737"/>
    </source>
</evidence>
<dbReference type="InterPro" id="IPR036770">
    <property type="entry name" value="Ankyrin_rpt-contain_sf"/>
</dbReference>
<accession>U4KRS6</accession>
<dbReference type="KEGG" id="abra:BN85309970"/>
<feature type="repeat" description="ANK" evidence="3">
    <location>
        <begin position="29"/>
        <end position="61"/>
    </location>
</feature>
<dbReference type="Gene3D" id="1.25.40.20">
    <property type="entry name" value="Ankyrin repeat-containing domain"/>
    <property type="match status" value="2"/>
</dbReference>
<dbReference type="SMART" id="SM00248">
    <property type="entry name" value="ANK"/>
    <property type="match status" value="7"/>
</dbReference>
<dbReference type="EMBL" id="FO681348">
    <property type="protein sequence ID" value="CCV66018.1"/>
    <property type="molecule type" value="Genomic_DNA"/>
</dbReference>
<dbReference type="Pfam" id="PF12796">
    <property type="entry name" value="Ank_2"/>
    <property type="match status" value="2"/>
</dbReference>
<organism evidence="4 5">
    <name type="scientific">Acholeplasma brassicae</name>
    <dbReference type="NCBI Taxonomy" id="61635"/>
    <lineage>
        <taxon>Bacteria</taxon>
        <taxon>Bacillati</taxon>
        <taxon>Mycoplasmatota</taxon>
        <taxon>Mollicutes</taxon>
        <taxon>Acholeplasmatales</taxon>
        <taxon>Acholeplasmataceae</taxon>
        <taxon>Acholeplasma</taxon>
    </lineage>
</organism>
<dbReference type="AlphaFoldDB" id="U4KRS6"/>
<dbReference type="Pfam" id="PF13857">
    <property type="entry name" value="Ank_5"/>
    <property type="match status" value="1"/>
</dbReference>
<evidence type="ECO:0000256" key="3">
    <source>
        <dbReference type="PROSITE-ProRule" id="PRU00023"/>
    </source>
</evidence>
<feature type="repeat" description="ANK" evidence="3">
    <location>
        <begin position="162"/>
        <end position="194"/>
    </location>
</feature>
<dbReference type="SUPFAM" id="SSF48403">
    <property type="entry name" value="Ankyrin repeat"/>
    <property type="match status" value="1"/>
</dbReference>
<dbReference type="STRING" id="61635.BN85309970"/>
<dbReference type="PROSITE" id="PS50297">
    <property type="entry name" value="ANK_REP_REGION"/>
    <property type="match status" value="3"/>
</dbReference>
<evidence type="ECO:0000256" key="2">
    <source>
        <dbReference type="ARBA" id="ARBA00023043"/>
    </source>
</evidence>
<dbReference type="Proteomes" id="UP000032737">
    <property type="component" value="Chromosome"/>
</dbReference>